<evidence type="ECO:0000259" key="3">
    <source>
        <dbReference type="PROSITE" id="PS51459"/>
    </source>
</evidence>
<name>A0A1T4ZUA0_9SPHN</name>
<dbReference type="PANTHER" id="PTHR13504:SF33">
    <property type="entry name" value="FIC FAMILY PROTEIN"/>
    <property type="match status" value="1"/>
</dbReference>
<dbReference type="InterPro" id="IPR040198">
    <property type="entry name" value="Fido_containing"/>
</dbReference>
<dbReference type="Gene3D" id="1.10.3290.10">
    <property type="entry name" value="Fido-like domain"/>
    <property type="match status" value="1"/>
</dbReference>
<feature type="domain" description="Fido" evidence="3">
    <location>
        <begin position="129"/>
        <end position="286"/>
    </location>
</feature>
<proteinExistence type="predicted"/>
<keyword evidence="5" id="KW-1185">Reference proteome</keyword>
<gene>
    <name evidence="4" type="ORF">SAMN06295937_1001165</name>
</gene>
<feature type="binding site" evidence="2">
    <location>
        <begin position="263"/>
        <end position="264"/>
    </location>
    <ligand>
        <name>ATP</name>
        <dbReference type="ChEBI" id="CHEBI:30616"/>
    </ligand>
</feature>
<dbReference type="Gene3D" id="1.10.10.10">
    <property type="entry name" value="Winged helix-like DNA-binding domain superfamily/Winged helix DNA-binding domain"/>
    <property type="match status" value="1"/>
</dbReference>
<protein>
    <submittedName>
        <fullName evidence="4">Fic family protein</fullName>
    </submittedName>
</protein>
<feature type="active site" evidence="1">
    <location>
        <position position="221"/>
    </location>
</feature>
<dbReference type="GO" id="GO:0005524">
    <property type="term" value="F:ATP binding"/>
    <property type="evidence" value="ECO:0007669"/>
    <property type="project" value="UniProtKB-KW"/>
</dbReference>
<reference evidence="5" key="1">
    <citation type="submission" date="2017-02" db="EMBL/GenBank/DDBJ databases">
        <authorList>
            <person name="Varghese N."/>
            <person name="Submissions S."/>
        </authorList>
    </citation>
    <scope>NUCLEOTIDE SEQUENCE [LARGE SCALE GENOMIC DNA]</scope>
    <source>
        <strain evidence="5">R11H</strain>
    </source>
</reference>
<feature type="binding site" evidence="2">
    <location>
        <begin position="225"/>
        <end position="232"/>
    </location>
    <ligand>
        <name>ATP</name>
        <dbReference type="ChEBI" id="CHEBI:30616"/>
    </ligand>
</feature>
<dbReference type="SUPFAM" id="SSF140931">
    <property type="entry name" value="Fic-like"/>
    <property type="match status" value="1"/>
</dbReference>
<accession>A0A1T4ZUA0</accession>
<dbReference type="EMBL" id="FUYP01000001">
    <property type="protein sequence ID" value="SKB26185.1"/>
    <property type="molecule type" value="Genomic_DNA"/>
</dbReference>
<keyword evidence="2" id="KW-0067">ATP-binding</keyword>
<evidence type="ECO:0000256" key="2">
    <source>
        <dbReference type="PIRSR" id="PIRSR640198-2"/>
    </source>
</evidence>
<organism evidence="4 5">
    <name type="scientific">Sphingopyxis flava</name>
    <dbReference type="NCBI Taxonomy" id="1507287"/>
    <lineage>
        <taxon>Bacteria</taxon>
        <taxon>Pseudomonadati</taxon>
        <taxon>Pseudomonadota</taxon>
        <taxon>Alphaproteobacteria</taxon>
        <taxon>Sphingomonadales</taxon>
        <taxon>Sphingomonadaceae</taxon>
        <taxon>Sphingopyxis</taxon>
    </lineage>
</organism>
<evidence type="ECO:0000313" key="5">
    <source>
        <dbReference type="Proteomes" id="UP000190044"/>
    </source>
</evidence>
<dbReference type="InterPro" id="IPR036597">
    <property type="entry name" value="Fido-like_dom_sf"/>
</dbReference>
<evidence type="ECO:0000313" key="4">
    <source>
        <dbReference type="EMBL" id="SKB26185.1"/>
    </source>
</evidence>
<dbReference type="PANTHER" id="PTHR13504">
    <property type="entry name" value="FIDO DOMAIN-CONTAINING PROTEIN DDB_G0283145"/>
    <property type="match status" value="1"/>
</dbReference>
<sequence>MRRIAAISAAESAEIMPYVHERNDWPEFRWDDALLAAKLAAVRHRQGRLIGRMEAIGFSLREEAMLQTLTEDVIQSSEIEGEHLDREQVRSSIARRLGMDVAGLVPSERDVEGVVEMMLDATQRYAEPLTDERLFGWHAALFPTGRSGMARIAVGQWRGDAAGPMQVVSGPIGREKVHYKAPAADRLTGEMSRFLAWVEGGNAIDPVLKAAIAHLWFVTIHPFDDGNGRIARAIADMALARSEGSAQRFYSMSAQIRAERGAYYDILEATQKGDLDITPWLAWFLDCLDRAFDGTEQILASVFRKASFWEAHAATAMNARQLAMVNRLLTGFEGKLTTSKWAKIAKCSQDTALRDIEELIRSGVLVKGEGGGRSTNYVMAEGSSG</sequence>
<dbReference type="InterPro" id="IPR036388">
    <property type="entry name" value="WH-like_DNA-bd_sf"/>
</dbReference>
<evidence type="ECO:0000256" key="1">
    <source>
        <dbReference type="PIRSR" id="PIRSR640198-1"/>
    </source>
</evidence>
<dbReference type="AlphaFoldDB" id="A0A1T4ZUA0"/>
<dbReference type="Pfam" id="PF13776">
    <property type="entry name" value="DUF4172"/>
    <property type="match status" value="1"/>
</dbReference>
<keyword evidence="2" id="KW-0547">Nucleotide-binding</keyword>
<dbReference type="InterPro" id="IPR025230">
    <property type="entry name" value="DUF4172"/>
</dbReference>
<dbReference type="InterPro" id="IPR003812">
    <property type="entry name" value="Fido"/>
</dbReference>
<dbReference type="Proteomes" id="UP000190044">
    <property type="component" value="Unassembled WGS sequence"/>
</dbReference>
<dbReference type="PROSITE" id="PS51459">
    <property type="entry name" value="FIDO"/>
    <property type="match status" value="1"/>
</dbReference>
<dbReference type="Pfam" id="PF02661">
    <property type="entry name" value="Fic"/>
    <property type="match status" value="1"/>
</dbReference>